<dbReference type="GO" id="GO:0046872">
    <property type="term" value="F:metal ion binding"/>
    <property type="evidence" value="ECO:0007669"/>
    <property type="project" value="UniProtKB-KW"/>
</dbReference>
<dbReference type="SUPFAM" id="SSF55008">
    <property type="entry name" value="HMA, heavy metal-associated domain"/>
    <property type="match status" value="1"/>
</dbReference>
<dbReference type="PROSITE" id="PS50846">
    <property type="entry name" value="HMA_2"/>
    <property type="match status" value="1"/>
</dbReference>
<dbReference type="InterPro" id="IPR006121">
    <property type="entry name" value="HMA_dom"/>
</dbReference>
<evidence type="ECO:0000259" key="2">
    <source>
        <dbReference type="PROSITE" id="PS50846"/>
    </source>
</evidence>
<evidence type="ECO:0000313" key="4">
    <source>
        <dbReference type="Proteomes" id="UP000219440"/>
    </source>
</evidence>
<dbReference type="PROSITE" id="PS01047">
    <property type="entry name" value="HMA_1"/>
    <property type="match status" value="1"/>
</dbReference>
<gene>
    <name evidence="3" type="ORF">SAMN06296378_0970</name>
</gene>
<dbReference type="Gene3D" id="3.30.70.100">
    <property type="match status" value="1"/>
</dbReference>
<name>A0A2C8Z735_9MICO</name>
<dbReference type="AlphaFoldDB" id="A0A2C8Z735"/>
<reference evidence="3 4" key="1">
    <citation type="submission" date="2017-09" db="EMBL/GenBank/DDBJ databases">
        <authorList>
            <person name="Ehlers B."/>
            <person name="Leendertz F.H."/>
        </authorList>
    </citation>
    <scope>NUCLEOTIDE SEQUENCE [LARGE SCALE GENOMIC DNA]</scope>
    <source>
        <strain evidence="3 4">CGMCC 1.05381</strain>
    </source>
</reference>
<proteinExistence type="predicted"/>
<accession>A0A2C8Z735</accession>
<sequence>MTNDTLNDTTSEHFLVEGMTCNHCVASVTEEVSAIDGVESVSVDLKVGGASRVTVISNRPIAVETVFAAVHEAGYSKVTVGR</sequence>
<dbReference type="EMBL" id="OCST01000002">
    <property type="protein sequence ID" value="SOE59667.1"/>
    <property type="molecule type" value="Genomic_DNA"/>
</dbReference>
<protein>
    <submittedName>
        <fullName evidence="3">Copper chaperone CopZ</fullName>
    </submittedName>
</protein>
<dbReference type="RefSeq" id="WP_097060115.1">
    <property type="nucleotide sequence ID" value="NZ_BMLC01000001.1"/>
</dbReference>
<dbReference type="Proteomes" id="UP000219440">
    <property type="component" value="Unassembled WGS sequence"/>
</dbReference>
<dbReference type="OrthoDB" id="9813965at2"/>
<dbReference type="InterPro" id="IPR036163">
    <property type="entry name" value="HMA_dom_sf"/>
</dbReference>
<evidence type="ECO:0000256" key="1">
    <source>
        <dbReference type="ARBA" id="ARBA00022723"/>
    </source>
</evidence>
<dbReference type="InterPro" id="IPR017969">
    <property type="entry name" value="Heavy-metal-associated_CS"/>
</dbReference>
<organism evidence="3 4">
    <name type="scientific">Salinibacterium xinjiangense</name>
    <dbReference type="NCBI Taxonomy" id="386302"/>
    <lineage>
        <taxon>Bacteria</taxon>
        <taxon>Bacillati</taxon>
        <taxon>Actinomycetota</taxon>
        <taxon>Actinomycetes</taxon>
        <taxon>Micrococcales</taxon>
        <taxon>Microbacteriaceae</taxon>
        <taxon>Salinibacterium</taxon>
    </lineage>
</organism>
<dbReference type="CDD" id="cd00371">
    <property type="entry name" value="HMA"/>
    <property type="match status" value="1"/>
</dbReference>
<evidence type="ECO:0000313" key="3">
    <source>
        <dbReference type="EMBL" id="SOE59667.1"/>
    </source>
</evidence>
<dbReference type="Pfam" id="PF00403">
    <property type="entry name" value="HMA"/>
    <property type="match status" value="1"/>
</dbReference>
<keyword evidence="4" id="KW-1185">Reference proteome</keyword>
<feature type="domain" description="HMA" evidence="2">
    <location>
        <begin position="10"/>
        <end position="78"/>
    </location>
</feature>
<keyword evidence="1" id="KW-0479">Metal-binding</keyword>